<feature type="binding site" evidence="9">
    <location>
        <position position="96"/>
    </location>
    <ligand>
        <name>FMN</name>
        <dbReference type="ChEBI" id="CHEBI:58210"/>
    </ligand>
</feature>
<dbReference type="AlphaFoldDB" id="A0A937XF94"/>
<comment type="pathway">
    <text evidence="2 9">Pyrimidine metabolism; UMP biosynthesis via de novo pathway.</text>
</comment>
<feature type="binding site" evidence="9">
    <location>
        <begin position="42"/>
        <end position="43"/>
    </location>
    <ligand>
        <name>FMN</name>
        <dbReference type="ChEBI" id="CHEBI:58210"/>
    </ligand>
</feature>
<feature type="binding site" evidence="9">
    <location>
        <position position="123"/>
    </location>
    <ligand>
        <name>FMN</name>
        <dbReference type="ChEBI" id="CHEBI:58210"/>
    </ligand>
</feature>
<evidence type="ECO:0000256" key="3">
    <source>
        <dbReference type="ARBA" id="ARBA00008008"/>
    </source>
</evidence>
<dbReference type="GO" id="GO:0044205">
    <property type="term" value="P:'de novo' UMP biosynthetic process"/>
    <property type="evidence" value="ECO:0007669"/>
    <property type="project" value="UniProtKB-UniRule"/>
</dbReference>
<feature type="domain" description="Dihydroorotate dehydrogenase catalytic" evidence="10">
    <location>
        <begin position="5"/>
        <end position="277"/>
    </location>
</feature>
<dbReference type="HAMAP" id="MF_00224">
    <property type="entry name" value="DHO_dh_type1"/>
    <property type="match status" value="1"/>
</dbReference>
<keyword evidence="6 9" id="KW-0288">FMN</keyword>
<comment type="function">
    <text evidence="9">Catalyzes the conversion of dihydroorotate to orotate.</text>
</comment>
<dbReference type="PROSITE" id="PS00911">
    <property type="entry name" value="DHODEHASE_1"/>
    <property type="match status" value="1"/>
</dbReference>
<comment type="subcellular location">
    <subcellularLocation>
        <location evidence="1 9">Cytoplasm</location>
    </subcellularLocation>
</comment>
<dbReference type="SUPFAM" id="SSF51395">
    <property type="entry name" value="FMN-linked oxidoreductases"/>
    <property type="match status" value="1"/>
</dbReference>
<dbReference type="InterPro" id="IPR050074">
    <property type="entry name" value="DHO_dehydrogenase"/>
</dbReference>
<dbReference type="GO" id="GO:0004152">
    <property type="term" value="F:dihydroorotate dehydrogenase activity"/>
    <property type="evidence" value="ECO:0007669"/>
    <property type="project" value="UniProtKB-UniRule"/>
</dbReference>
<feature type="binding site" evidence="9">
    <location>
        <begin position="188"/>
        <end position="189"/>
    </location>
    <ligand>
        <name>substrate</name>
    </ligand>
</feature>
<dbReference type="Gene3D" id="3.20.20.70">
    <property type="entry name" value="Aldolase class I"/>
    <property type="match status" value="1"/>
</dbReference>
<dbReference type="InterPro" id="IPR005720">
    <property type="entry name" value="Dihydroorotate_DH_cat"/>
</dbReference>
<dbReference type="InterPro" id="IPR049622">
    <property type="entry name" value="Dihydroorotate_DH_I"/>
</dbReference>
<dbReference type="GO" id="GO:0006207">
    <property type="term" value="P:'de novo' pyrimidine nucleobase biosynthetic process"/>
    <property type="evidence" value="ECO:0007669"/>
    <property type="project" value="InterPro"/>
</dbReference>
<feature type="binding site" evidence="9">
    <location>
        <position position="20"/>
    </location>
    <ligand>
        <name>FMN</name>
        <dbReference type="ChEBI" id="CHEBI:58210"/>
    </ligand>
</feature>
<dbReference type="GO" id="GO:0005737">
    <property type="term" value="C:cytoplasm"/>
    <property type="evidence" value="ECO:0007669"/>
    <property type="project" value="UniProtKB-SubCell"/>
</dbReference>
<dbReference type="EMBL" id="VGIR01000113">
    <property type="protein sequence ID" value="MBM3332645.1"/>
    <property type="molecule type" value="Genomic_DNA"/>
</dbReference>
<dbReference type="PANTHER" id="PTHR48109">
    <property type="entry name" value="DIHYDROOROTATE DEHYDROGENASE (QUINONE), MITOCHONDRIAL-RELATED"/>
    <property type="match status" value="1"/>
</dbReference>
<name>A0A937XF94_UNCW3</name>
<accession>A0A937XF94</accession>
<evidence type="ECO:0000256" key="9">
    <source>
        <dbReference type="HAMAP-Rule" id="MF_00224"/>
    </source>
</evidence>
<reference evidence="11" key="1">
    <citation type="submission" date="2019-03" db="EMBL/GenBank/DDBJ databases">
        <title>Lake Tanganyika Metagenome-Assembled Genomes (MAGs).</title>
        <authorList>
            <person name="Tran P."/>
        </authorList>
    </citation>
    <scope>NUCLEOTIDE SEQUENCE</scope>
    <source>
        <strain evidence="11">K_DeepCast_150m_m2_040</strain>
    </source>
</reference>
<feature type="binding site" evidence="9">
    <location>
        <begin position="66"/>
        <end position="70"/>
    </location>
    <ligand>
        <name>substrate</name>
    </ligand>
</feature>
<dbReference type="InterPro" id="IPR012135">
    <property type="entry name" value="Dihydroorotate_DH_1_2"/>
</dbReference>
<evidence type="ECO:0000256" key="1">
    <source>
        <dbReference type="ARBA" id="ARBA00004496"/>
    </source>
</evidence>
<dbReference type="InterPro" id="IPR001295">
    <property type="entry name" value="Dihydroorotate_DH_CS"/>
</dbReference>
<keyword evidence="7 9" id="KW-0665">Pyrimidine biosynthesis</keyword>
<comment type="catalytic activity">
    <reaction evidence="9">
        <text>(S)-dihydroorotate + A = orotate + AH2</text>
        <dbReference type="Rhea" id="RHEA:18073"/>
        <dbReference type="ChEBI" id="CHEBI:13193"/>
        <dbReference type="ChEBI" id="CHEBI:17499"/>
        <dbReference type="ChEBI" id="CHEBI:30839"/>
        <dbReference type="ChEBI" id="CHEBI:30864"/>
    </reaction>
</comment>
<feature type="binding site" evidence="9">
    <location>
        <position position="187"/>
    </location>
    <ligand>
        <name>FMN</name>
        <dbReference type="ChEBI" id="CHEBI:58210"/>
    </ligand>
</feature>
<dbReference type="Pfam" id="PF01180">
    <property type="entry name" value="DHO_dh"/>
    <property type="match status" value="1"/>
</dbReference>
<protein>
    <recommendedName>
        <fullName evidence="9">Dihydroorotate dehydrogenase</fullName>
        <shortName evidence="9">DHOD</shortName>
        <shortName evidence="9">DHODase</shortName>
        <shortName evidence="9">DHOdehase</shortName>
        <ecNumber evidence="9">1.3.-.-</ecNumber>
    </recommendedName>
</protein>
<feature type="binding site" evidence="9">
    <location>
        <position position="123"/>
    </location>
    <ligand>
        <name>substrate</name>
    </ligand>
</feature>
<dbReference type="CDD" id="cd04740">
    <property type="entry name" value="DHOD_1B_like"/>
    <property type="match status" value="1"/>
</dbReference>
<organism evidence="11 12">
    <name type="scientific">candidate division WOR-3 bacterium</name>
    <dbReference type="NCBI Taxonomy" id="2052148"/>
    <lineage>
        <taxon>Bacteria</taxon>
        <taxon>Bacteria division WOR-3</taxon>
    </lineage>
</organism>
<evidence type="ECO:0000313" key="11">
    <source>
        <dbReference type="EMBL" id="MBM3332645.1"/>
    </source>
</evidence>
<evidence type="ECO:0000256" key="8">
    <source>
        <dbReference type="ARBA" id="ARBA00023002"/>
    </source>
</evidence>
<sequence>MNPQVTIGRTTFANPVLAASGTFEFGLKFPSVANRLGGVVSKAITLQPRAGNAPPRICEFPGGILNSVGLENPGVEEFCAEVLPRTRKLKCRVVVNIAGFTVEEYGELAARLDSESVDALEVNVSCPNVKEGGALFGQQPRVVEAITALVRSRTARTVIVKLTANFVDPAETAKAAEAAGADAVTIINTLFGLALDGNGRPFLGGRNGGISGPALKPFALFCVDRVAAAVKIPVIGCGGMMDAGDALDFLSAGARMVQVGTASLVNPEAALDVWTGLREYCRKHRAAGWDEIVGRTRRQA</sequence>
<keyword evidence="4 9" id="KW-0963">Cytoplasm</keyword>
<keyword evidence="5 9" id="KW-0285">Flavoprotein</keyword>
<feature type="binding site" evidence="9">
    <location>
        <position position="212"/>
    </location>
    <ligand>
        <name>FMN</name>
        <dbReference type="ChEBI" id="CHEBI:58210"/>
    </ligand>
</feature>
<dbReference type="EC" id="1.3.-.-" evidence="9"/>
<dbReference type="InterPro" id="IPR024920">
    <property type="entry name" value="Dihydroorotate_DH_1"/>
</dbReference>
<dbReference type="PIRSF" id="PIRSF000164">
    <property type="entry name" value="DHO_oxidase"/>
    <property type="match status" value="1"/>
</dbReference>
<dbReference type="InterPro" id="IPR013785">
    <property type="entry name" value="Aldolase_TIM"/>
</dbReference>
<feature type="binding site" evidence="9">
    <location>
        <position position="42"/>
    </location>
    <ligand>
        <name>substrate</name>
    </ligand>
</feature>
<feature type="active site" description="Nucleophile" evidence="9">
    <location>
        <position position="126"/>
    </location>
</feature>
<evidence type="ECO:0000256" key="4">
    <source>
        <dbReference type="ARBA" id="ARBA00022490"/>
    </source>
</evidence>
<feature type="binding site" evidence="9">
    <location>
        <begin position="238"/>
        <end position="239"/>
    </location>
    <ligand>
        <name>FMN</name>
        <dbReference type="ChEBI" id="CHEBI:58210"/>
    </ligand>
</feature>
<feature type="binding site" evidence="9">
    <location>
        <position position="161"/>
    </location>
    <ligand>
        <name>FMN</name>
        <dbReference type="ChEBI" id="CHEBI:58210"/>
    </ligand>
</feature>
<comment type="caution">
    <text evidence="11">The sequence shown here is derived from an EMBL/GenBank/DDBJ whole genome shotgun (WGS) entry which is preliminary data.</text>
</comment>
<dbReference type="NCBIfam" id="NF005574">
    <property type="entry name" value="PRK07259.1"/>
    <property type="match status" value="1"/>
</dbReference>
<evidence type="ECO:0000256" key="6">
    <source>
        <dbReference type="ARBA" id="ARBA00022643"/>
    </source>
</evidence>
<evidence type="ECO:0000256" key="5">
    <source>
        <dbReference type="ARBA" id="ARBA00022630"/>
    </source>
</evidence>
<comment type="cofactor">
    <cofactor evidence="9">
        <name>FMN</name>
        <dbReference type="ChEBI" id="CHEBI:58210"/>
    </cofactor>
    <text evidence="9">Binds 1 FMN per subunit.</text>
</comment>
<dbReference type="InterPro" id="IPR033888">
    <property type="entry name" value="DHOD_1B"/>
</dbReference>
<comment type="similarity">
    <text evidence="3 9">Belongs to the dihydroorotate dehydrogenase family. Type 1 subfamily.</text>
</comment>
<evidence type="ECO:0000256" key="2">
    <source>
        <dbReference type="ARBA" id="ARBA00004725"/>
    </source>
</evidence>
<keyword evidence="8 9" id="KW-0560">Oxidoreductase</keyword>
<dbReference type="PANTHER" id="PTHR48109:SF1">
    <property type="entry name" value="DIHYDROOROTATE DEHYDROGENASE (FUMARATE)"/>
    <property type="match status" value="1"/>
</dbReference>
<feature type="binding site" evidence="9">
    <location>
        <begin position="260"/>
        <end position="261"/>
    </location>
    <ligand>
        <name>FMN</name>
        <dbReference type="ChEBI" id="CHEBI:58210"/>
    </ligand>
</feature>
<gene>
    <name evidence="9" type="primary">pyrD</name>
    <name evidence="11" type="ORF">FJY68_12505</name>
</gene>
<evidence type="ECO:0000313" key="12">
    <source>
        <dbReference type="Proteomes" id="UP000779900"/>
    </source>
</evidence>
<dbReference type="NCBIfam" id="TIGR01037">
    <property type="entry name" value="pyrD_sub1_fam"/>
    <property type="match status" value="1"/>
</dbReference>
<evidence type="ECO:0000256" key="7">
    <source>
        <dbReference type="ARBA" id="ARBA00022975"/>
    </source>
</evidence>
<evidence type="ECO:0000259" key="10">
    <source>
        <dbReference type="Pfam" id="PF01180"/>
    </source>
</evidence>
<dbReference type="Proteomes" id="UP000779900">
    <property type="component" value="Unassembled WGS sequence"/>
</dbReference>
<proteinExistence type="inferred from homology"/>